<evidence type="ECO:0000256" key="8">
    <source>
        <dbReference type="ARBA" id="ARBA00023136"/>
    </source>
</evidence>
<dbReference type="Pfam" id="PF02743">
    <property type="entry name" value="dCache_1"/>
    <property type="match status" value="1"/>
</dbReference>
<accession>A0ABQ3N7B6</accession>
<evidence type="ECO:0000256" key="3">
    <source>
        <dbReference type="ARBA" id="ARBA00022553"/>
    </source>
</evidence>
<keyword evidence="2" id="KW-1003">Cell membrane</keyword>
<evidence type="ECO:0000313" key="12">
    <source>
        <dbReference type="Proteomes" id="UP000637074"/>
    </source>
</evidence>
<dbReference type="Pfam" id="PF02518">
    <property type="entry name" value="HATPase_c"/>
    <property type="match status" value="1"/>
</dbReference>
<evidence type="ECO:0000259" key="10">
    <source>
        <dbReference type="PROSITE" id="PS50885"/>
    </source>
</evidence>
<keyword evidence="6 11" id="KW-0418">Kinase</keyword>
<dbReference type="InterPro" id="IPR033479">
    <property type="entry name" value="dCache_1"/>
</dbReference>
<proteinExistence type="predicted"/>
<dbReference type="PANTHER" id="PTHR34220">
    <property type="entry name" value="SENSOR HISTIDINE KINASE YPDA"/>
    <property type="match status" value="1"/>
</dbReference>
<dbReference type="Pfam" id="PF06580">
    <property type="entry name" value="His_kinase"/>
    <property type="match status" value="1"/>
</dbReference>
<keyword evidence="12" id="KW-1185">Reference proteome</keyword>
<keyword evidence="5 9" id="KW-0812">Transmembrane</keyword>
<feature type="domain" description="HAMP" evidence="10">
    <location>
        <begin position="285"/>
        <end position="337"/>
    </location>
</feature>
<dbReference type="InterPro" id="IPR010559">
    <property type="entry name" value="Sig_transdc_His_kin_internal"/>
</dbReference>
<dbReference type="InterPro" id="IPR003594">
    <property type="entry name" value="HATPase_dom"/>
</dbReference>
<organism evidence="11 12">
    <name type="scientific">Neobacillus kokaensis</name>
    <dbReference type="NCBI Taxonomy" id="2759023"/>
    <lineage>
        <taxon>Bacteria</taxon>
        <taxon>Bacillati</taxon>
        <taxon>Bacillota</taxon>
        <taxon>Bacilli</taxon>
        <taxon>Bacillales</taxon>
        <taxon>Bacillaceae</taxon>
        <taxon>Neobacillus</taxon>
    </lineage>
</organism>
<dbReference type="Proteomes" id="UP000637074">
    <property type="component" value="Unassembled WGS sequence"/>
</dbReference>
<sequence length="555" mass="64154">MLAQKVSESFITNLTFISTNIEKELGQWELISKYFVANPVIREVLGTTYARDVDFHLDMKRVYRELDSYSINTNIFAYISSLVIFGNKGRNILYGDNVSTLKINKIKEQPWFQGLGSSHEQVVWLGSHKNYADYRVQDEDVIGLARVIKGNSNYQNLGVLYLAISPKYFFDLLGKVNLHAGSRLYVIDNNDRVVFDSENELTNQLYNKMDDIRAKSNEHYIVEKNENGEKILLAYTPIKKYGWWTVQTIAYDSLMEGKKDIFRSTLVVFLVSFLFATCVWYFVSLNILQPIKQLTDTMKKVENGNLHARATIKRSDEIGLMSQHFNNMIDKIQELFISNMKEQEKKKIAEYRALQAQINPHFLYNTLNTIRWMAIIQKASSIQEVVEVLGRLLKGIFKSEAPFITLEEEISNLRDYIYIQKLRYNNKFSVRYDLEHEVLSEACIKFILQPIVENSIFHGIQPKETNGEIVISAHRKHDQIILSIWDNGIGMTKEEIDRAMNNISNTCGIGLGNVAERLKLTYGEKYGLTIQSKKDIFTKIEIVYPVIIDINDESN</sequence>
<evidence type="ECO:0000256" key="2">
    <source>
        <dbReference type="ARBA" id="ARBA00022475"/>
    </source>
</evidence>
<dbReference type="SUPFAM" id="SSF55874">
    <property type="entry name" value="ATPase domain of HSP90 chaperone/DNA topoisomerase II/histidine kinase"/>
    <property type="match status" value="1"/>
</dbReference>
<evidence type="ECO:0000256" key="4">
    <source>
        <dbReference type="ARBA" id="ARBA00022679"/>
    </source>
</evidence>
<gene>
    <name evidence="11" type="ORF">AM1BK_34790</name>
</gene>
<evidence type="ECO:0000256" key="9">
    <source>
        <dbReference type="SAM" id="Phobius"/>
    </source>
</evidence>
<evidence type="ECO:0000313" key="11">
    <source>
        <dbReference type="EMBL" id="GHH99936.1"/>
    </source>
</evidence>
<evidence type="ECO:0000256" key="5">
    <source>
        <dbReference type="ARBA" id="ARBA00022692"/>
    </source>
</evidence>
<name>A0ABQ3N7B6_9BACI</name>
<dbReference type="CDD" id="cd18774">
    <property type="entry name" value="PDC2_HK_sensor"/>
    <property type="match status" value="1"/>
</dbReference>
<dbReference type="InterPro" id="IPR003660">
    <property type="entry name" value="HAMP_dom"/>
</dbReference>
<feature type="transmembrane region" description="Helical" evidence="9">
    <location>
        <begin position="261"/>
        <end position="283"/>
    </location>
</feature>
<dbReference type="Gene3D" id="3.30.565.10">
    <property type="entry name" value="Histidine kinase-like ATPase, C-terminal domain"/>
    <property type="match status" value="1"/>
</dbReference>
<dbReference type="InterPro" id="IPR036890">
    <property type="entry name" value="HATPase_C_sf"/>
</dbReference>
<evidence type="ECO:0000256" key="6">
    <source>
        <dbReference type="ARBA" id="ARBA00022777"/>
    </source>
</evidence>
<evidence type="ECO:0000256" key="7">
    <source>
        <dbReference type="ARBA" id="ARBA00022989"/>
    </source>
</evidence>
<comment type="caution">
    <text evidence="11">The sequence shown here is derived from an EMBL/GenBank/DDBJ whole genome shotgun (WGS) entry which is preliminary data.</text>
</comment>
<dbReference type="SUPFAM" id="SSF158472">
    <property type="entry name" value="HAMP domain-like"/>
    <property type="match status" value="1"/>
</dbReference>
<keyword evidence="8 9" id="KW-0472">Membrane</keyword>
<dbReference type="PROSITE" id="PS50885">
    <property type="entry name" value="HAMP"/>
    <property type="match status" value="1"/>
</dbReference>
<dbReference type="Gene3D" id="6.10.340.10">
    <property type="match status" value="1"/>
</dbReference>
<dbReference type="Gene3D" id="3.30.450.20">
    <property type="entry name" value="PAS domain"/>
    <property type="match status" value="2"/>
</dbReference>
<keyword evidence="4" id="KW-0808">Transferase</keyword>
<dbReference type="SMART" id="SM00304">
    <property type="entry name" value="HAMP"/>
    <property type="match status" value="1"/>
</dbReference>
<dbReference type="GO" id="GO:0016301">
    <property type="term" value="F:kinase activity"/>
    <property type="evidence" value="ECO:0007669"/>
    <property type="project" value="UniProtKB-KW"/>
</dbReference>
<reference evidence="11 12" key="1">
    <citation type="journal article" date="2022" name="Int. J. Syst. Evol. Microbiol.">
        <title>Neobacillus kokaensis sp. nov., isolated from soil.</title>
        <authorList>
            <person name="Yuki K."/>
            <person name="Matsubara H."/>
            <person name="Yamaguchi S."/>
        </authorList>
    </citation>
    <scope>NUCLEOTIDE SEQUENCE [LARGE SCALE GENOMIC DNA]</scope>
    <source>
        <strain evidence="11 12">LOB 377</strain>
    </source>
</reference>
<dbReference type="CDD" id="cd06225">
    <property type="entry name" value="HAMP"/>
    <property type="match status" value="1"/>
</dbReference>
<keyword evidence="3" id="KW-0597">Phosphoprotein</keyword>
<dbReference type="PANTHER" id="PTHR34220:SF7">
    <property type="entry name" value="SENSOR HISTIDINE KINASE YPDA"/>
    <property type="match status" value="1"/>
</dbReference>
<comment type="subcellular location">
    <subcellularLocation>
        <location evidence="1">Cell membrane</location>
        <topology evidence="1">Multi-pass membrane protein</topology>
    </subcellularLocation>
</comment>
<dbReference type="EMBL" id="BNDS01000016">
    <property type="protein sequence ID" value="GHH99936.1"/>
    <property type="molecule type" value="Genomic_DNA"/>
</dbReference>
<protein>
    <submittedName>
        <fullName evidence="11">Histidine kinase</fullName>
    </submittedName>
</protein>
<dbReference type="SMART" id="SM00387">
    <property type="entry name" value="HATPase_c"/>
    <property type="match status" value="1"/>
</dbReference>
<dbReference type="Pfam" id="PF00672">
    <property type="entry name" value="HAMP"/>
    <property type="match status" value="1"/>
</dbReference>
<keyword evidence="7 9" id="KW-1133">Transmembrane helix</keyword>
<dbReference type="InterPro" id="IPR050640">
    <property type="entry name" value="Bact_2-comp_sensor_kinase"/>
</dbReference>
<evidence type="ECO:0000256" key="1">
    <source>
        <dbReference type="ARBA" id="ARBA00004651"/>
    </source>
</evidence>